<dbReference type="GO" id="GO:0050806">
    <property type="term" value="P:positive regulation of synaptic transmission"/>
    <property type="evidence" value="ECO:0007669"/>
    <property type="project" value="TreeGrafter"/>
</dbReference>
<feature type="non-terminal residue" evidence="9">
    <location>
        <position position="1049"/>
    </location>
</feature>
<feature type="region of interest" description="Disordered" evidence="6">
    <location>
        <begin position="84"/>
        <end position="120"/>
    </location>
</feature>
<keyword evidence="1" id="KW-0805">Transcription regulation</keyword>
<dbReference type="InterPro" id="IPR010542">
    <property type="entry name" value="Vert_HSTF_C"/>
</dbReference>
<feature type="compositionally biased region" description="Polar residues" evidence="6">
    <location>
        <begin position="666"/>
        <end position="681"/>
    </location>
</feature>
<dbReference type="SMART" id="SM00239">
    <property type="entry name" value="C2"/>
    <property type="match status" value="1"/>
</dbReference>
<dbReference type="Pfam" id="PF06546">
    <property type="entry name" value="Vert_HS_TF"/>
    <property type="match status" value="1"/>
</dbReference>
<dbReference type="SMART" id="SM00228">
    <property type="entry name" value="PDZ"/>
    <property type="match status" value="1"/>
</dbReference>
<dbReference type="Gene3D" id="2.60.40.150">
    <property type="entry name" value="C2 domain"/>
    <property type="match status" value="2"/>
</dbReference>
<dbReference type="PANTHER" id="PTHR12157:SF15">
    <property type="entry name" value="REGULATING SYNAPTIC MEMBRANE EXOCYTOSIS PROTEIN 2"/>
    <property type="match status" value="1"/>
</dbReference>
<dbReference type="Gene3D" id="2.30.42.10">
    <property type="match status" value="1"/>
</dbReference>
<dbReference type="GO" id="GO:2000300">
    <property type="term" value="P:regulation of synaptic vesicle exocytosis"/>
    <property type="evidence" value="ECO:0007669"/>
    <property type="project" value="TreeGrafter"/>
</dbReference>
<feature type="compositionally biased region" description="Low complexity" evidence="6">
    <location>
        <begin position="762"/>
        <end position="773"/>
    </location>
</feature>
<evidence type="ECO:0000313" key="9">
    <source>
        <dbReference type="EMBL" id="GLD71520.1"/>
    </source>
</evidence>
<feature type="region of interest" description="Disordered" evidence="6">
    <location>
        <begin position="269"/>
        <end position="288"/>
    </location>
</feature>
<comment type="caution">
    <text evidence="9">The sequence shown here is derived from an EMBL/GenBank/DDBJ whole genome shotgun (WGS) entry which is preliminary data.</text>
</comment>
<gene>
    <name evidence="9" type="ORF">AKAME5_002284200</name>
</gene>
<feature type="region of interest" description="Disordered" evidence="6">
    <location>
        <begin position="200"/>
        <end position="255"/>
    </location>
</feature>
<dbReference type="GO" id="GO:0048167">
    <property type="term" value="P:regulation of synaptic plasticity"/>
    <property type="evidence" value="ECO:0007669"/>
    <property type="project" value="TreeGrafter"/>
</dbReference>
<evidence type="ECO:0000259" key="7">
    <source>
        <dbReference type="PROSITE" id="PS50004"/>
    </source>
</evidence>
<sequence>LIQFLVSLVQTNRILGVKRKIPLMLNDSSSAHSLPKYSRQFSLEHMQAAANLFSTDSPITSGPIISDITEVTTPTAEDVVSDWTDAGESESVNVKEEPSSPEVEDQEEVEPPSALADHPLDQVLDQRELQRRQEEEFQARYRSDPNLARYPVKPQPSEEAMRMLAQVGRVRHQRRHSDVSLATAEPNHLTPRHAALRQNWPQGLVGPGGQRSFSVDRTANHISPTSPHRSPLPHQHLDLSSTHKRKPANESAAQRARRMGKMHVIGSFSSSEEDLVTTPEYTSCDEPDRDMDSQWWDHGSWHGEPGPMSMQPVTWQPSKDGEHLIGRILLNKRMKDGTVPADTGALLGLKVVGGKMTESGRLCAFITKVKRGSLADTVGHLRPGDQVLEWNGRVLQGATFNEVYNIILESKPEPQVELVVSRPIGDVSRAGDSSHIQLDSSSSSFDSQKVGPSISVTSPMSPSVLSGQVSTVNRRPLVPRIQVKLWYDKVGHQLIVTILGAKELPVQDDGRPRNPYVKIYLLPDRSDKSKRRTKTVKKSVEPRWNQTFMYSPVHRREFRERMLELTVWDQARVREEESQFLGEVLIGSESALLDDQPHCLKSRTGSSGAHFPALSIFFTLPWIINWSDQVPHGSQRISDSEFSDYDCEDGIGVISDYRQNGRDFHSSTLSVPEQMMSSNHCSRSDMVRMRSRSPSQPPPHRYSRGMDRQDYYSRSRSADQRAMADRPIYTRSHSTDQADSFYLRSRHSAPPSPALTRANPRSGSTQTSPSGTPVCSHRGRQLPAVPPKGAVDRSVMKDPAKVGLRLGSTISGVKVIRGSSGKSGGASLQKSGISRGGRGEQPEPPQKAGVMAGAPLTKSSSVGGEICSLGRNDDDDDDRKRRSSFGARMMGMVGLGKKSQSASQLNPEEEEKKKKVVRLPVQRSVETGLAIEFKARFTRQPSRDPDEDPKPGDLIFPGVKLASDQQFTGFLEGLGPAQLAGRQTLATPPMGDIQIGMVYRKERLDVEVIRARGLVGKQGNKNTPAPYVKVYLMDNGKCVLDRRNPLACF</sequence>
<feature type="domain" description="PDZ" evidence="8">
    <location>
        <begin position="327"/>
        <end position="422"/>
    </location>
</feature>
<dbReference type="InterPro" id="IPR000008">
    <property type="entry name" value="C2_dom"/>
</dbReference>
<dbReference type="GO" id="GO:0042391">
    <property type="term" value="P:regulation of membrane potential"/>
    <property type="evidence" value="ECO:0007669"/>
    <property type="project" value="TreeGrafter"/>
</dbReference>
<evidence type="ECO:0000313" key="10">
    <source>
        <dbReference type="Proteomes" id="UP001279410"/>
    </source>
</evidence>
<feature type="region of interest" description="Disordered" evidence="6">
    <location>
        <begin position="431"/>
        <end position="459"/>
    </location>
</feature>
<dbReference type="GO" id="GO:0003700">
    <property type="term" value="F:DNA-binding transcription factor activity"/>
    <property type="evidence" value="ECO:0007669"/>
    <property type="project" value="InterPro"/>
</dbReference>
<dbReference type="InterPro" id="IPR036034">
    <property type="entry name" value="PDZ_sf"/>
</dbReference>
<keyword evidence="3" id="KW-0770">Synapse</keyword>
<evidence type="ECO:0000256" key="3">
    <source>
        <dbReference type="ARBA" id="ARBA00023018"/>
    </source>
</evidence>
<dbReference type="AlphaFoldDB" id="A0AAD3RKQ9"/>
<dbReference type="CDD" id="cd06714">
    <property type="entry name" value="PDZ_RIM-like"/>
    <property type="match status" value="1"/>
</dbReference>
<dbReference type="InterPro" id="IPR001478">
    <property type="entry name" value="PDZ"/>
</dbReference>
<dbReference type="SUPFAM" id="SSF50156">
    <property type="entry name" value="PDZ domain-like"/>
    <property type="match status" value="1"/>
</dbReference>
<dbReference type="Proteomes" id="UP001279410">
    <property type="component" value="Unassembled WGS sequence"/>
</dbReference>
<accession>A0AAD3RKQ9</accession>
<protein>
    <submittedName>
        <fullName evidence="9">Regulating synaptic membrane exocytosis protein 2-like isoform X6</fullName>
    </submittedName>
</protein>
<evidence type="ECO:0000256" key="6">
    <source>
        <dbReference type="SAM" id="MobiDB-lite"/>
    </source>
</evidence>
<dbReference type="EMBL" id="BRZM01000629">
    <property type="protein sequence ID" value="GLD71520.1"/>
    <property type="molecule type" value="Genomic_DNA"/>
</dbReference>
<proteinExistence type="predicted"/>
<dbReference type="GO" id="GO:0048788">
    <property type="term" value="C:cytoskeleton of presynaptic active zone"/>
    <property type="evidence" value="ECO:0007669"/>
    <property type="project" value="TreeGrafter"/>
</dbReference>
<dbReference type="PANTHER" id="PTHR12157">
    <property type="entry name" value="REGULATING SYNAPTIC MEMBRANE EXOCYTOSIS PROTEIN"/>
    <property type="match status" value="1"/>
</dbReference>
<dbReference type="GO" id="GO:0003677">
    <property type="term" value="F:DNA binding"/>
    <property type="evidence" value="ECO:0007669"/>
    <property type="project" value="InterPro"/>
</dbReference>
<dbReference type="CDD" id="cd04031">
    <property type="entry name" value="C2A_RIM1alpha"/>
    <property type="match status" value="1"/>
</dbReference>
<feature type="compositionally biased region" description="Basic and acidic residues" evidence="6">
    <location>
        <begin position="704"/>
        <end position="724"/>
    </location>
</feature>
<feature type="compositionally biased region" description="Low complexity" evidence="6">
    <location>
        <begin position="433"/>
        <end position="447"/>
    </location>
</feature>
<feature type="region of interest" description="Disordered" evidence="6">
    <location>
        <begin position="665"/>
        <end position="795"/>
    </location>
</feature>
<comment type="subcellular location">
    <subcellularLocation>
        <location evidence="5">Synapse</location>
    </subcellularLocation>
</comment>
<evidence type="ECO:0000256" key="2">
    <source>
        <dbReference type="ARBA" id="ARBA00023016"/>
    </source>
</evidence>
<dbReference type="Pfam" id="PF00595">
    <property type="entry name" value="PDZ"/>
    <property type="match status" value="1"/>
</dbReference>
<dbReference type="FunFam" id="2.60.40.150:FF:000003">
    <property type="entry name" value="Regulating synaptic membrane exocytosis protein 2"/>
    <property type="match status" value="1"/>
</dbReference>
<feature type="domain" description="C2" evidence="7">
    <location>
        <begin position="477"/>
        <end position="602"/>
    </location>
</feature>
<evidence type="ECO:0000256" key="5">
    <source>
        <dbReference type="ARBA" id="ARBA00034103"/>
    </source>
</evidence>
<dbReference type="GO" id="GO:0044325">
    <property type="term" value="F:transmembrane transporter binding"/>
    <property type="evidence" value="ECO:0007669"/>
    <property type="project" value="TreeGrafter"/>
</dbReference>
<organism evidence="9 10">
    <name type="scientific">Lates japonicus</name>
    <name type="common">Japanese lates</name>
    <dbReference type="NCBI Taxonomy" id="270547"/>
    <lineage>
        <taxon>Eukaryota</taxon>
        <taxon>Metazoa</taxon>
        <taxon>Chordata</taxon>
        <taxon>Craniata</taxon>
        <taxon>Vertebrata</taxon>
        <taxon>Euteleostomi</taxon>
        <taxon>Actinopterygii</taxon>
        <taxon>Neopterygii</taxon>
        <taxon>Teleostei</taxon>
        <taxon>Neoteleostei</taxon>
        <taxon>Acanthomorphata</taxon>
        <taxon>Carangaria</taxon>
        <taxon>Carangaria incertae sedis</taxon>
        <taxon>Centropomidae</taxon>
        <taxon>Lates</taxon>
    </lineage>
</organism>
<reference evidence="9" key="1">
    <citation type="submission" date="2022-08" db="EMBL/GenBank/DDBJ databases">
        <title>Genome sequencing of akame (Lates japonicus).</title>
        <authorList>
            <person name="Hashiguchi Y."/>
            <person name="Takahashi H."/>
        </authorList>
    </citation>
    <scope>NUCLEOTIDE SEQUENCE</scope>
    <source>
        <strain evidence="9">Kochi</strain>
    </source>
</reference>
<dbReference type="PROSITE" id="PS50106">
    <property type="entry name" value="PDZ"/>
    <property type="match status" value="1"/>
</dbReference>
<keyword evidence="4" id="KW-0804">Transcription</keyword>
<keyword evidence="2" id="KW-0346">Stress response</keyword>
<evidence type="ECO:0000256" key="4">
    <source>
        <dbReference type="ARBA" id="ARBA00023163"/>
    </source>
</evidence>
<dbReference type="InterPro" id="IPR039032">
    <property type="entry name" value="Rim-like"/>
</dbReference>
<dbReference type="PROSITE" id="PS50004">
    <property type="entry name" value="C2"/>
    <property type="match status" value="1"/>
</dbReference>
<dbReference type="GO" id="GO:0042734">
    <property type="term" value="C:presynaptic membrane"/>
    <property type="evidence" value="ECO:0007669"/>
    <property type="project" value="TreeGrafter"/>
</dbReference>
<feature type="compositionally biased region" description="Polar residues" evidence="6">
    <location>
        <begin position="211"/>
        <end position="228"/>
    </location>
</feature>
<feature type="compositionally biased region" description="Basic and acidic residues" evidence="6">
    <location>
        <begin position="133"/>
        <end position="143"/>
    </location>
</feature>
<feature type="region of interest" description="Disordered" evidence="6">
    <location>
        <begin position="815"/>
        <end position="916"/>
    </location>
</feature>
<dbReference type="Pfam" id="PF00168">
    <property type="entry name" value="C2"/>
    <property type="match status" value="2"/>
</dbReference>
<name>A0AAD3RKQ9_LATJO</name>
<evidence type="ECO:0000256" key="1">
    <source>
        <dbReference type="ARBA" id="ARBA00023015"/>
    </source>
</evidence>
<dbReference type="FunFam" id="2.30.42.10:FF:000003">
    <property type="entry name" value="Regulating synaptic membrane exocytosis protein 1, putative"/>
    <property type="match status" value="1"/>
</dbReference>
<dbReference type="SUPFAM" id="SSF49562">
    <property type="entry name" value="C2 domain (Calcium/lipid-binding domain, CaLB)"/>
    <property type="match status" value="2"/>
</dbReference>
<dbReference type="GO" id="GO:0048791">
    <property type="term" value="P:calcium ion-regulated exocytosis of neurotransmitter"/>
    <property type="evidence" value="ECO:0007669"/>
    <property type="project" value="TreeGrafter"/>
</dbReference>
<feature type="region of interest" description="Disordered" evidence="6">
    <location>
        <begin position="133"/>
        <end position="156"/>
    </location>
</feature>
<dbReference type="InterPro" id="IPR035892">
    <property type="entry name" value="C2_domain_sf"/>
</dbReference>
<evidence type="ECO:0000259" key="8">
    <source>
        <dbReference type="PROSITE" id="PS50106"/>
    </source>
</evidence>
<keyword evidence="10" id="KW-1185">Reference proteome</keyword>
<dbReference type="GO" id="GO:0031267">
    <property type="term" value="F:small GTPase binding"/>
    <property type="evidence" value="ECO:0007669"/>
    <property type="project" value="InterPro"/>
</dbReference>